<gene>
    <name evidence="1" type="ORF">WT83_31030</name>
</gene>
<dbReference type="Proteomes" id="UP000068016">
    <property type="component" value="Unassembled WGS sequence"/>
</dbReference>
<evidence type="ECO:0000313" key="1">
    <source>
        <dbReference type="EMBL" id="KWN04629.1"/>
    </source>
</evidence>
<sequence length="142" mass="16240">MLTIMRIDEALDRVKDVWQDRPEGVLCGALVDFLAHRARETNRISFGLIQQMAEKRSIADQTVVAGVVQYLIGHDLHLLDPVYEYIDEDDQVFELPNSEIKYTLNNGEFFHPMTGEPDKEFETRIFLSFAPSDLAKELTAPV</sequence>
<name>A0A108E4P1_9BURK</name>
<dbReference type="EMBL" id="LPLZ01000091">
    <property type="protein sequence ID" value="KWN04629.1"/>
    <property type="molecule type" value="Genomic_DNA"/>
</dbReference>
<accession>A0A108E4P1</accession>
<organism evidence="1 2">
    <name type="scientific">Burkholderia territorii</name>
    <dbReference type="NCBI Taxonomy" id="1503055"/>
    <lineage>
        <taxon>Bacteria</taxon>
        <taxon>Pseudomonadati</taxon>
        <taxon>Pseudomonadota</taxon>
        <taxon>Betaproteobacteria</taxon>
        <taxon>Burkholderiales</taxon>
        <taxon>Burkholderiaceae</taxon>
        <taxon>Burkholderia</taxon>
        <taxon>Burkholderia cepacia complex</taxon>
    </lineage>
</organism>
<protein>
    <submittedName>
        <fullName evidence="1">Uncharacterized protein</fullName>
    </submittedName>
</protein>
<proteinExistence type="predicted"/>
<dbReference type="AlphaFoldDB" id="A0A108E4P1"/>
<comment type="caution">
    <text evidence="1">The sequence shown here is derived from an EMBL/GenBank/DDBJ whole genome shotgun (WGS) entry which is preliminary data.</text>
</comment>
<evidence type="ECO:0000313" key="2">
    <source>
        <dbReference type="Proteomes" id="UP000068016"/>
    </source>
</evidence>
<reference evidence="1 2" key="1">
    <citation type="submission" date="2015-11" db="EMBL/GenBank/DDBJ databases">
        <title>Expanding the genomic diversity of Burkholderia species for the development of highly accurate diagnostics.</title>
        <authorList>
            <person name="Sahl J."/>
            <person name="Keim P."/>
            <person name="Wagner D."/>
        </authorList>
    </citation>
    <scope>NUCLEOTIDE SEQUENCE [LARGE SCALE GENOMIC DNA]</scope>
    <source>
        <strain evidence="1 2">MSMB793WGS</strain>
    </source>
</reference>